<dbReference type="EnsemblPlants" id="ORUFI05G09880.1">
    <property type="protein sequence ID" value="ORUFI05G09880.1"/>
    <property type="gene ID" value="ORUFI05G09880"/>
</dbReference>
<feature type="region of interest" description="Disordered" evidence="1">
    <location>
        <begin position="221"/>
        <end position="243"/>
    </location>
</feature>
<dbReference type="OMA" id="ITETCSF"/>
<dbReference type="HOGENOM" id="CLU_1356568_0_0_1"/>
<keyword evidence="2" id="KW-0472">Membrane</keyword>
<feature type="transmembrane region" description="Helical" evidence="2">
    <location>
        <begin position="186"/>
        <end position="207"/>
    </location>
</feature>
<evidence type="ECO:0000256" key="1">
    <source>
        <dbReference type="SAM" id="MobiDB-lite"/>
    </source>
</evidence>
<organism evidence="3 4">
    <name type="scientific">Oryza rufipogon</name>
    <name type="common">Brownbeard rice</name>
    <name type="synonym">Asian wild rice</name>
    <dbReference type="NCBI Taxonomy" id="4529"/>
    <lineage>
        <taxon>Eukaryota</taxon>
        <taxon>Viridiplantae</taxon>
        <taxon>Streptophyta</taxon>
        <taxon>Embryophyta</taxon>
        <taxon>Tracheophyta</taxon>
        <taxon>Spermatophyta</taxon>
        <taxon>Magnoliopsida</taxon>
        <taxon>Liliopsida</taxon>
        <taxon>Poales</taxon>
        <taxon>Poaceae</taxon>
        <taxon>BOP clade</taxon>
        <taxon>Oryzoideae</taxon>
        <taxon>Oryzeae</taxon>
        <taxon>Oryzinae</taxon>
        <taxon>Oryza</taxon>
    </lineage>
</organism>
<dbReference type="Proteomes" id="UP000008022">
    <property type="component" value="Unassembled WGS sequence"/>
</dbReference>
<proteinExistence type="predicted"/>
<keyword evidence="2" id="KW-1133">Transmembrane helix</keyword>
<keyword evidence="4" id="KW-1185">Reference proteome</keyword>
<dbReference type="AlphaFoldDB" id="A0A0E0PJP0"/>
<evidence type="ECO:0000256" key="2">
    <source>
        <dbReference type="SAM" id="Phobius"/>
    </source>
</evidence>
<reference evidence="3" key="2">
    <citation type="submission" date="2015-06" db="UniProtKB">
        <authorList>
            <consortium name="EnsemblPlants"/>
        </authorList>
    </citation>
    <scope>IDENTIFICATION</scope>
</reference>
<dbReference type="Gramene" id="ORUFI05G09880.1">
    <property type="protein sequence ID" value="ORUFI05G09880.1"/>
    <property type="gene ID" value="ORUFI05G09880"/>
</dbReference>
<accession>A0A0E0PJP0</accession>
<evidence type="ECO:0000313" key="4">
    <source>
        <dbReference type="Proteomes" id="UP000008022"/>
    </source>
</evidence>
<reference evidence="4" key="1">
    <citation type="submission" date="2013-06" db="EMBL/GenBank/DDBJ databases">
        <authorList>
            <person name="Zhao Q."/>
        </authorList>
    </citation>
    <scope>NUCLEOTIDE SEQUENCE</scope>
    <source>
        <strain evidence="4">cv. W1943</strain>
    </source>
</reference>
<dbReference type="STRING" id="4529.A0A0E0PJP0"/>
<keyword evidence="2" id="KW-0812">Transmembrane</keyword>
<protein>
    <submittedName>
        <fullName evidence="3">Uncharacterized protein</fullName>
    </submittedName>
</protein>
<name>A0A0E0PJP0_ORYRU</name>
<sequence length="243" mass="25522">MACSAAAAMPGARGLIGGRGRHGRLVARTEQLIDTQNQIEARRHRQRHARAPAASITETCSFAKLCMESQSSLPLTARAAADTSVLASAAVLLVKQNLHGATAAAGGGDLDGTPYDNADDGMVRYGRAVAARLAGAARRAQWRRRTPLQRRHGHHQAAPTPTFFLFLVGLELDLEPASLRRTGRTALANVALALVAAALLAATAHALPLAMAREVVAREAVPRPPVPSKPCALWASPPSPSKP</sequence>
<evidence type="ECO:0000313" key="3">
    <source>
        <dbReference type="EnsemblPlants" id="ORUFI05G09880.1"/>
    </source>
</evidence>